<comment type="similarity">
    <text evidence="2">Belongs to the noggin family.</text>
</comment>
<keyword evidence="4" id="KW-0964">Secreted</keyword>
<dbReference type="InterPro" id="IPR029034">
    <property type="entry name" value="Cystine-knot_cytokine"/>
</dbReference>
<dbReference type="GO" id="GO:0030514">
    <property type="term" value="P:negative regulation of BMP signaling pathway"/>
    <property type="evidence" value="ECO:0007669"/>
    <property type="project" value="InterPro"/>
</dbReference>
<gene>
    <name evidence="8" type="ORF">EWB00_001685</name>
</gene>
<dbReference type="EMBL" id="SKCS01000159">
    <property type="protein sequence ID" value="TNN15018.1"/>
    <property type="molecule type" value="Genomic_DNA"/>
</dbReference>
<dbReference type="Pfam" id="PF05806">
    <property type="entry name" value="Noggin"/>
    <property type="match status" value="1"/>
</dbReference>
<dbReference type="EMBL" id="SKCS01000159">
    <property type="protein sequence ID" value="TNN15019.1"/>
    <property type="molecule type" value="Genomic_DNA"/>
</dbReference>
<reference evidence="8 9" key="1">
    <citation type="submission" date="2019-03" db="EMBL/GenBank/DDBJ databases">
        <title>An improved genome assembly of the fluke Schistosoma japonicum.</title>
        <authorList>
            <person name="Hu W."/>
            <person name="Luo F."/>
            <person name="Yin M."/>
            <person name="Mo X."/>
            <person name="Sun C."/>
            <person name="Wu Q."/>
            <person name="Zhu B."/>
            <person name="Xiang M."/>
            <person name="Wang J."/>
            <person name="Wang Y."/>
            <person name="Zhang T."/>
            <person name="Xu B."/>
            <person name="Zheng H."/>
            <person name="Feng Z."/>
        </authorList>
    </citation>
    <scope>NUCLEOTIDE SEQUENCE [LARGE SCALE GENOMIC DNA]</scope>
    <source>
        <strain evidence="8">HuSjv2</strain>
        <tissue evidence="8">Worms</tissue>
    </source>
</reference>
<evidence type="ECO:0000256" key="7">
    <source>
        <dbReference type="SAM" id="SignalP"/>
    </source>
</evidence>
<dbReference type="Gene3D" id="1.10.287.520">
    <property type="entry name" value="Helix hairpin bin"/>
    <property type="match status" value="1"/>
</dbReference>
<evidence type="ECO:0000256" key="3">
    <source>
        <dbReference type="ARBA" id="ARBA00022473"/>
    </source>
</evidence>
<dbReference type="InterPro" id="IPR008717">
    <property type="entry name" value="Noggin"/>
</dbReference>
<name>A0A4Z2DF20_SCHJA</name>
<keyword evidence="3" id="KW-0217">Developmental protein</keyword>
<evidence type="ECO:0000256" key="1">
    <source>
        <dbReference type="ARBA" id="ARBA00004613"/>
    </source>
</evidence>
<dbReference type="STRING" id="6182.A0A4Z2DF20"/>
<evidence type="ECO:0000256" key="4">
    <source>
        <dbReference type="ARBA" id="ARBA00022525"/>
    </source>
</evidence>
<keyword evidence="9" id="KW-1185">Reference proteome</keyword>
<dbReference type="AlphaFoldDB" id="A0A4Z2DF20"/>
<dbReference type="Proteomes" id="UP000311919">
    <property type="component" value="Unassembled WGS sequence"/>
</dbReference>
<evidence type="ECO:0000256" key="2">
    <source>
        <dbReference type="ARBA" id="ARBA00007480"/>
    </source>
</evidence>
<dbReference type="GO" id="GO:0005615">
    <property type="term" value="C:extracellular space"/>
    <property type="evidence" value="ECO:0007669"/>
    <property type="project" value="TreeGrafter"/>
</dbReference>
<comment type="subcellular location">
    <subcellularLocation>
        <location evidence="1">Secreted</location>
    </subcellularLocation>
</comment>
<evidence type="ECO:0000313" key="9">
    <source>
        <dbReference type="Proteomes" id="UP000311919"/>
    </source>
</evidence>
<comment type="caution">
    <text evidence="8">The sequence shown here is derived from an EMBL/GenBank/DDBJ whole genome shotgun (WGS) entry which is preliminary data.</text>
</comment>
<evidence type="ECO:0000256" key="5">
    <source>
        <dbReference type="ARBA" id="ARBA00022729"/>
    </source>
</evidence>
<dbReference type="EMBL" id="SKCS01000159">
    <property type="protein sequence ID" value="TNN15020.1"/>
    <property type="molecule type" value="Genomic_DNA"/>
</dbReference>
<feature type="compositionally biased region" description="Low complexity" evidence="6">
    <location>
        <begin position="446"/>
        <end position="466"/>
    </location>
</feature>
<evidence type="ECO:0000256" key="6">
    <source>
        <dbReference type="SAM" id="MobiDB-lite"/>
    </source>
</evidence>
<dbReference type="Gene3D" id="2.10.90.10">
    <property type="entry name" value="Cystine-knot cytokines"/>
    <property type="match status" value="1"/>
</dbReference>
<dbReference type="PANTHER" id="PTHR10494:SF6">
    <property type="entry name" value="NOGGIN"/>
    <property type="match status" value="1"/>
</dbReference>
<organism evidence="8 9">
    <name type="scientific">Schistosoma japonicum</name>
    <name type="common">Blood fluke</name>
    <dbReference type="NCBI Taxonomy" id="6182"/>
    <lineage>
        <taxon>Eukaryota</taxon>
        <taxon>Metazoa</taxon>
        <taxon>Spiralia</taxon>
        <taxon>Lophotrochozoa</taxon>
        <taxon>Platyhelminthes</taxon>
        <taxon>Trematoda</taxon>
        <taxon>Digenea</taxon>
        <taxon>Strigeidida</taxon>
        <taxon>Schistosomatoidea</taxon>
        <taxon>Schistosomatidae</taxon>
        <taxon>Schistosoma</taxon>
    </lineage>
</organism>
<dbReference type="SUPFAM" id="SSF57501">
    <property type="entry name" value="Cystine-knot cytokines"/>
    <property type="match status" value="1"/>
</dbReference>
<keyword evidence="5 7" id="KW-0732">Signal</keyword>
<dbReference type="GO" id="GO:0045596">
    <property type="term" value="P:negative regulation of cell differentiation"/>
    <property type="evidence" value="ECO:0007669"/>
    <property type="project" value="InterPro"/>
</dbReference>
<feature type="chain" id="PRO_5036130388" evidence="7">
    <location>
        <begin position="29"/>
        <end position="515"/>
    </location>
</feature>
<proteinExistence type="inferred from homology"/>
<dbReference type="PANTHER" id="PTHR10494">
    <property type="entry name" value="BONE MORPHOGENETIC PROTEIN INHIBITOR, NOGGIN"/>
    <property type="match status" value="1"/>
</dbReference>
<dbReference type="OrthoDB" id="5950649at2759"/>
<feature type="region of interest" description="Disordered" evidence="6">
    <location>
        <begin position="160"/>
        <end position="179"/>
    </location>
</feature>
<evidence type="ECO:0000313" key="8">
    <source>
        <dbReference type="EMBL" id="TNN15018.1"/>
    </source>
</evidence>
<dbReference type="EMBL" id="SKCS01000159">
    <property type="protein sequence ID" value="TNN15017.1"/>
    <property type="molecule type" value="Genomic_DNA"/>
</dbReference>
<accession>A0A4Z2DF20</accession>
<feature type="signal peptide" evidence="7">
    <location>
        <begin position="1"/>
        <end position="28"/>
    </location>
</feature>
<dbReference type="GO" id="GO:0009953">
    <property type="term" value="P:dorsal/ventral pattern formation"/>
    <property type="evidence" value="ECO:0007669"/>
    <property type="project" value="TreeGrafter"/>
</dbReference>
<feature type="compositionally biased region" description="Basic and acidic residues" evidence="6">
    <location>
        <begin position="160"/>
        <end position="172"/>
    </location>
</feature>
<protein>
    <submittedName>
        <fullName evidence="8">Noggin</fullName>
    </submittedName>
</protein>
<sequence>MYPRMFIQLIFILIFSSELFIGKNYVIAQVLAINDVKSKYTDKAYNLYTLNGPTEKSTIHNTVNANDHNIQTMTKSSTTKTLHGKLQSPSITTSTNYLYNNNISNGIDRNFKLTNSVGGLGLVSSVQNRISLDALSHTTKSPLKNDNNAPNSLMISSMIDETKRNNKDKSRSDWPTSLANSEEYSKINMRIMGQPIDPSVVNHLHPDVSPHKAKKLRKILSGSLDKEWTSETPPRVLRQRGISGAMNLLNDQDSYSSSLDAKLLKEIRELNFTFRNAYGVHFTLTEEQIQPYRYWLIERATCEMDFIWEDLGPLFWPRWIRRGVCLNRPGHSCSWPSGMKCRPSGSRALQLLHWKCEDAAQVQTREHAADQRIRRRVSMNTFHSGFYEMEPVTDITKSKHKRDTYARLSLKDNSLQHHINSYRKLQARNLGNSHYEKKLTWTNIKSSEPSSSSSSGLLSSPSSSPLHSDHNSKDEKRRRRARRLIKRLSVTANGYHCYWQVQKYLISDRCSCSCS</sequence>
<feature type="region of interest" description="Disordered" evidence="6">
    <location>
        <begin position="444"/>
        <end position="479"/>
    </location>
</feature>